<comment type="caution">
    <text evidence="3">The sequence shown here is derived from an EMBL/GenBank/DDBJ whole genome shotgun (WGS) entry which is preliminary data.</text>
</comment>
<evidence type="ECO:0008006" key="5">
    <source>
        <dbReference type="Google" id="ProtNLM"/>
    </source>
</evidence>
<protein>
    <recommendedName>
        <fullName evidence="5">Peptidase A2 domain-containing protein</fullName>
    </recommendedName>
</protein>
<feature type="region of interest" description="Disordered" evidence="1">
    <location>
        <begin position="256"/>
        <end position="286"/>
    </location>
</feature>
<keyword evidence="2" id="KW-0812">Transmembrane</keyword>
<evidence type="ECO:0000256" key="2">
    <source>
        <dbReference type="SAM" id="Phobius"/>
    </source>
</evidence>
<dbReference type="Proteomes" id="UP000800235">
    <property type="component" value="Unassembled WGS sequence"/>
</dbReference>
<name>A0A9P4U490_9PEZI</name>
<evidence type="ECO:0000256" key="1">
    <source>
        <dbReference type="SAM" id="MobiDB-lite"/>
    </source>
</evidence>
<feature type="transmembrane region" description="Helical" evidence="2">
    <location>
        <begin position="12"/>
        <end position="30"/>
    </location>
</feature>
<organism evidence="3 4">
    <name type="scientific">Tothia fuscella</name>
    <dbReference type="NCBI Taxonomy" id="1048955"/>
    <lineage>
        <taxon>Eukaryota</taxon>
        <taxon>Fungi</taxon>
        <taxon>Dikarya</taxon>
        <taxon>Ascomycota</taxon>
        <taxon>Pezizomycotina</taxon>
        <taxon>Dothideomycetes</taxon>
        <taxon>Pleosporomycetidae</taxon>
        <taxon>Venturiales</taxon>
        <taxon>Cylindrosympodiaceae</taxon>
        <taxon>Tothia</taxon>
    </lineage>
</organism>
<dbReference type="InterPro" id="IPR021109">
    <property type="entry name" value="Peptidase_aspartic_dom_sf"/>
</dbReference>
<dbReference type="Gene3D" id="2.40.70.10">
    <property type="entry name" value="Acid Proteases"/>
    <property type="match status" value="1"/>
</dbReference>
<keyword evidence="2" id="KW-1133">Transmembrane helix</keyword>
<gene>
    <name evidence="3" type="ORF">EJ08DRAFT_691572</name>
</gene>
<feature type="compositionally biased region" description="Acidic residues" evidence="1">
    <location>
        <begin position="264"/>
        <end position="279"/>
    </location>
</feature>
<proteinExistence type="predicted"/>
<sequence>MVVWSQLCLSDVPTSPTFLLVAFAAVYFLYQWVYRRERLPGSFNDYYIRTIRIEKTAGGRLKTIEARAKIDTGSDISLASKPLLTRLSLELQQLSLNQDPKVSQIDGTSVRLAGKIELLWRGENSQYSRSGIRFLPLTRPSTFYIPETSKAPFDVLIGADIINKYGLDKRYCFASGYNDSTQQYQVQRIGIYETVRKMTEEEWKDSERQSAEATMTQKRDELVLQLRDMTANHPHRLELQKDIRAARRAICQMGNVKFEGKDQDEGDALLTDEEREKEEEEKKKKK</sequence>
<dbReference type="EMBL" id="MU007010">
    <property type="protein sequence ID" value="KAF2436401.1"/>
    <property type="molecule type" value="Genomic_DNA"/>
</dbReference>
<accession>A0A9P4U490</accession>
<dbReference type="AlphaFoldDB" id="A0A9P4U490"/>
<evidence type="ECO:0000313" key="4">
    <source>
        <dbReference type="Proteomes" id="UP000800235"/>
    </source>
</evidence>
<evidence type="ECO:0000313" key="3">
    <source>
        <dbReference type="EMBL" id="KAF2436401.1"/>
    </source>
</evidence>
<keyword evidence="2" id="KW-0472">Membrane</keyword>
<reference evidence="3" key="1">
    <citation type="journal article" date="2020" name="Stud. Mycol.">
        <title>101 Dothideomycetes genomes: a test case for predicting lifestyles and emergence of pathogens.</title>
        <authorList>
            <person name="Haridas S."/>
            <person name="Albert R."/>
            <person name="Binder M."/>
            <person name="Bloem J."/>
            <person name="Labutti K."/>
            <person name="Salamov A."/>
            <person name="Andreopoulos B."/>
            <person name="Baker S."/>
            <person name="Barry K."/>
            <person name="Bills G."/>
            <person name="Bluhm B."/>
            <person name="Cannon C."/>
            <person name="Castanera R."/>
            <person name="Culley D."/>
            <person name="Daum C."/>
            <person name="Ezra D."/>
            <person name="Gonzalez J."/>
            <person name="Henrissat B."/>
            <person name="Kuo A."/>
            <person name="Liang C."/>
            <person name="Lipzen A."/>
            <person name="Lutzoni F."/>
            <person name="Magnuson J."/>
            <person name="Mondo S."/>
            <person name="Nolan M."/>
            <person name="Ohm R."/>
            <person name="Pangilinan J."/>
            <person name="Park H.-J."/>
            <person name="Ramirez L."/>
            <person name="Alfaro M."/>
            <person name="Sun H."/>
            <person name="Tritt A."/>
            <person name="Yoshinaga Y."/>
            <person name="Zwiers L.-H."/>
            <person name="Turgeon B."/>
            <person name="Goodwin S."/>
            <person name="Spatafora J."/>
            <person name="Crous P."/>
            <person name="Grigoriev I."/>
        </authorList>
    </citation>
    <scope>NUCLEOTIDE SEQUENCE</scope>
    <source>
        <strain evidence="3">CBS 130266</strain>
    </source>
</reference>
<keyword evidence="4" id="KW-1185">Reference proteome</keyword>